<organism evidence="1 2">
    <name type="scientific">Nocardioides soli</name>
    <dbReference type="NCBI Taxonomy" id="1036020"/>
    <lineage>
        <taxon>Bacteria</taxon>
        <taxon>Bacillati</taxon>
        <taxon>Actinomycetota</taxon>
        <taxon>Actinomycetes</taxon>
        <taxon>Propionibacteriales</taxon>
        <taxon>Nocardioidaceae</taxon>
        <taxon>Nocardioides</taxon>
    </lineage>
</organism>
<proteinExistence type="predicted"/>
<dbReference type="RefSeq" id="WP_183591153.1">
    <property type="nucleotide sequence ID" value="NZ_JACHWR010000001.1"/>
</dbReference>
<keyword evidence="2" id="KW-1185">Reference proteome</keyword>
<reference evidence="1 2" key="1">
    <citation type="submission" date="2020-08" db="EMBL/GenBank/DDBJ databases">
        <title>Sequencing the genomes of 1000 actinobacteria strains.</title>
        <authorList>
            <person name="Klenk H.-P."/>
        </authorList>
    </citation>
    <scope>NUCLEOTIDE SEQUENCE [LARGE SCALE GENOMIC DNA]</scope>
    <source>
        <strain evidence="1 2">DSM 105498</strain>
    </source>
</reference>
<dbReference type="EMBL" id="JACHWR010000001">
    <property type="protein sequence ID" value="MBB3041229.1"/>
    <property type="molecule type" value="Genomic_DNA"/>
</dbReference>
<dbReference type="AlphaFoldDB" id="A0A7W4VT38"/>
<protein>
    <submittedName>
        <fullName evidence="1">Uncharacterized protein</fullName>
    </submittedName>
</protein>
<evidence type="ECO:0000313" key="2">
    <source>
        <dbReference type="Proteomes" id="UP000589626"/>
    </source>
</evidence>
<dbReference type="Proteomes" id="UP000589626">
    <property type="component" value="Unassembled WGS sequence"/>
</dbReference>
<name>A0A7W4VT38_9ACTN</name>
<comment type="caution">
    <text evidence="1">The sequence shown here is derived from an EMBL/GenBank/DDBJ whole genome shotgun (WGS) entry which is preliminary data.</text>
</comment>
<accession>A0A7W4VT38</accession>
<sequence length="99" mass="10198">MTAIRAQLGFGQSIGPASFVDLTDAEVEVRFGDGGLLEVTLTPDVSGEVAAAVRCRVISQGPEDEAVRREIAGLLAEEPGPGRTAALVEALGRLAVLVP</sequence>
<gene>
    <name evidence="1" type="ORF">FHU40_001030</name>
</gene>
<evidence type="ECO:0000313" key="1">
    <source>
        <dbReference type="EMBL" id="MBB3041229.1"/>
    </source>
</evidence>